<dbReference type="RefSeq" id="WP_016970499.1">
    <property type="nucleotide sequence ID" value="NZ_CP020369.1"/>
</dbReference>
<dbReference type="InterPro" id="IPR011051">
    <property type="entry name" value="RmlC_Cupin_sf"/>
</dbReference>
<dbReference type="Pfam" id="PF05899">
    <property type="entry name" value="Cupin_3"/>
    <property type="match status" value="1"/>
</dbReference>
<sequence>MKNTLATACFIVPLLCTSLAMADTLKPTKTSHADVAGSIFSRADAVKSVPGEPKTVDVVTHESADKAFQTGMYKSGPMREELGAPGTPYEEFLYFTAGGVTLTSSDGTVMTVKAGESVSIPKGWTGVFETKGYEKIYAIYDVAATQK</sequence>
<dbReference type="EMBL" id="JACAQK010000001">
    <property type="protein sequence ID" value="NWD34340.1"/>
    <property type="molecule type" value="Genomic_DNA"/>
</dbReference>
<protein>
    <submittedName>
        <fullName evidence="3">DUF861 domain-containing protein</fullName>
    </submittedName>
</protein>
<dbReference type="Proteomes" id="UP000549134">
    <property type="component" value="Unassembled WGS sequence"/>
</dbReference>
<accession>A0A7Y8DNY5</accession>
<dbReference type="GeneID" id="55847424"/>
<feature type="domain" description="(S)-ureidoglycine aminohydrolase cupin" evidence="2">
    <location>
        <begin position="88"/>
        <end position="131"/>
    </location>
</feature>
<keyword evidence="1" id="KW-0732">Signal</keyword>
<evidence type="ECO:0000313" key="3">
    <source>
        <dbReference type="EMBL" id="NWD34340.1"/>
    </source>
</evidence>
<dbReference type="Gene3D" id="2.60.120.10">
    <property type="entry name" value="Jelly Rolls"/>
    <property type="match status" value="1"/>
</dbReference>
<dbReference type="AlphaFoldDB" id="A0A7Y8DNY5"/>
<comment type="caution">
    <text evidence="3">The sequence shown here is derived from an EMBL/GenBank/DDBJ whole genome shotgun (WGS) entry which is preliminary data.</text>
</comment>
<dbReference type="SUPFAM" id="SSF51182">
    <property type="entry name" value="RmlC-like cupins"/>
    <property type="match status" value="1"/>
</dbReference>
<reference evidence="3 4" key="1">
    <citation type="submission" date="2020-04" db="EMBL/GenBank/DDBJ databases">
        <title>Molecular characterization of pseudomonads from Agaricus bisporus reveal novel blotch 2 pathogens in Western Europe.</title>
        <authorList>
            <person name="Taparia T."/>
            <person name="Krijger M."/>
            <person name="Haynes E."/>
            <person name="Elpinstone J.G."/>
            <person name="Noble R."/>
            <person name="Van Der Wolf J."/>
        </authorList>
    </citation>
    <scope>NUCLEOTIDE SEQUENCE [LARGE SCALE GENOMIC DNA]</scope>
    <source>
        <strain evidence="3 4">IPO3746</strain>
    </source>
</reference>
<feature type="signal peptide" evidence="1">
    <location>
        <begin position="1"/>
        <end position="22"/>
    </location>
</feature>
<evidence type="ECO:0000313" key="4">
    <source>
        <dbReference type="Proteomes" id="UP000549134"/>
    </source>
</evidence>
<gene>
    <name evidence="3" type="ORF">HX787_00595</name>
</gene>
<name>A0A7Y8DNY5_PSETO</name>
<dbReference type="InterPro" id="IPR008579">
    <property type="entry name" value="UGlyAH_Cupin_dom"/>
</dbReference>
<proteinExistence type="predicted"/>
<feature type="chain" id="PRO_5030670944" evidence="1">
    <location>
        <begin position="23"/>
        <end position="147"/>
    </location>
</feature>
<organism evidence="3 4">
    <name type="scientific">Pseudomonas tolaasii</name>
    <dbReference type="NCBI Taxonomy" id="29442"/>
    <lineage>
        <taxon>Bacteria</taxon>
        <taxon>Pseudomonadati</taxon>
        <taxon>Pseudomonadota</taxon>
        <taxon>Gammaproteobacteria</taxon>
        <taxon>Pseudomonadales</taxon>
        <taxon>Pseudomonadaceae</taxon>
        <taxon>Pseudomonas</taxon>
    </lineage>
</organism>
<evidence type="ECO:0000256" key="1">
    <source>
        <dbReference type="SAM" id="SignalP"/>
    </source>
</evidence>
<dbReference type="InterPro" id="IPR014710">
    <property type="entry name" value="RmlC-like_jellyroll"/>
</dbReference>
<evidence type="ECO:0000259" key="2">
    <source>
        <dbReference type="Pfam" id="PF05899"/>
    </source>
</evidence>